<sequence>MPFCQNIFYQRMRQISNNELVNNSFNLHSTTTRCLVNSLLTH</sequence>
<evidence type="ECO:0000313" key="1">
    <source>
        <dbReference type="EMBL" id="JAE26514.1"/>
    </source>
</evidence>
<name>A0A0A9GSN9_ARUDO</name>
<dbReference type="EMBL" id="GBRH01171382">
    <property type="protein sequence ID" value="JAE26514.1"/>
    <property type="molecule type" value="Transcribed_RNA"/>
</dbReference>
<accession>A0A0A9GSN9</accession>
<dbReference type="AlphaFoldDB" id="A0A0A9GSN9"/>
<reference evidence="1" key="2">
    <citation type="journal article" date="2015" name="Data Brief">
        <title>Shoot transcriptome of the giant reed, Arundo donax.</title>
        <authorList>
            <person name="Barrero R.A."/>
            <person name="Guerrero F.D."/>
            <person name="Moolhuijzen P."/>
            <person name="Goolsby J.A."/>
            <person name="Tidwell J."/>
            <person name="Bellgard S.E."/>
            <person name="Bellgard M.I."/>
        </authorList>
    </citation>
    <scope>NUCLEOTIDE SEQUENCE</scope>
    <source>
        <tissue evidence="1">Shoot tissue taken approximately 20 cm above the soil surface</tissue>
    </source>
</reference>
<organism evidence="1">
    <name type="scientific">Arundo donax</name>
    <name type="common">Giant reed</name>
    <name type="synonym">Donax arundinaceus</name>
    <dbReference type="NCBI Taxonomy" id="35708"/>
    <lineage>
        <taxon>Eukaryota</taxon>
        <taxon>Viridiplantae</taxon>
        <taxon>Streptophyta</taxon>
        <taxon>Embryophyta</taxon>
        <taxon>Tracheophyta</taxon>
        <taxon>Spermatophyta</taxon>
        <taxon>Magnoliopsida</taxon>
        <taxon>Liliopsida</taxon>
        <taxon>Poales</taxon>
        <taxon>Poaceae</taxon>
        <taxon>PACMAD clade</taxon>
        <taxon>Arundinoideae</taxon>
        <taxon>Arundineae</taxon>
        <taxon>Arundo</taxon>
    </lineage>
</organism>
<protein>
    <submittedName>
        <fullName evidence="1">Uncharacterized protein</fullName>
    </submittedName>
</protein>
<reference evidence="1" key="1">
    <citation type="submission" date="2014-09" db="EMBL/GenBank/DDBJ databases">
        <authorList>
            <person name="Magalhaes I.L.F."/>
            <person name="Oliveira U."/>
            <person name="Santos F.R."/>
            <person name="Vidigal T.H.D.A."/>
            <person name="Brescovit A.D."/>
            <person name="Santos A.J."/>
        </authorList>
    </citation>
    <scope>NUCLEOTIDE SEQUENCE</scope>
    <source>
        <tissue evidence="1">Shoot tissue taken approximately 20 cm above the soil surface</tissue>
    </source>
</reference>
<proteinExistence type="predicted"/>